<gene>
    <name evidence="10" type="ORF">CLEI1391_LOCUS17862</name>
</gene>
<dbReference type="GO" id="GO:0005634">
    <property type="term" value="C:nucleus"/>
    <property type="evidence" value="ECO:0007669"/>
    <property type="project" value="UniProtKB-SubCell"/>
</dbReference>
<dbReference type="GO" id="GO:0030527">
    <property type="term" value="F:structural constituent of chromatin"/>
    <property type="evidence" value="ECO:0007669"/>
    <property type="project" value="InterPro"/>
</dbReference>
<evidence type="ECO:0000259" key="9">
    <source>
        <dbReference type="Pfam" id="PF00125"/>
    </source>
</evidence>
<dbReference type="GO" id="GO:0000786">
    <property type="term" value="C:nucleosome"/>
    <property type="evidence" value="ECO:0007669"/>
    <property type="project" value="UniProtKB-KW"/>
</dbReference>
<evidence type="ECO:0000256" key="6">
    <source>
        <dbReference type="ARBA" id="ARBA00023242"/>
    </source>
</evidence>
<dbReference type="InterPro" id="IPR000164">
    <property type="entry name" value="Histone_H3/CENP-A"/>
</dbReference>
<evidence type="ECO:0000256" key="2">
    <source>
        <dbReference type="ARBA" id="ARBA00004286"/>
    </source>
</evidence>
<dbReference type="Pfam" id="PF00125">
    <property type="entry name" value="Histone"/>
    <property type="match status" value="1"/>
</dbReference>
<keyword evidence="4" id="KW-0158">Chromosome</keyword>
<feature type="domain" description="Core Histone H2A/H2B/H3" evidence="9">
    <location>
        <begin position="99"/>
        <end position="192"/>
    </location>
</feature>
<dbReference type="SMART" id="SM00428">
    <property type="entry name" value="H3"/>
    <property type="match status" value="1"/>
</dbReference>
<dbReference type="GO" id="GO:0046982">
    <property type="term" value="F:protein heterodimerization activity"/>
    <property type="evidence" value="ECO:0007669"/>
    <property type="project" value="InterPro"/>
</dbReference>
<dbReference type="InterPro" id="IPR009072">
    <property type="entry name" value="Histone-fold"/>
</dbReference>
<organism evidence="10">
    <name type="scientific">Chlamydomonas leiostraca</name>
    <dbReference type="NCBI Taxonomy" id="1034604"/>
    <lineage>
        <taxon>Eukaryota</taxon>
        <taxon>Viridiplantae</taxon>
        <taxon>Chlorophyta</taxon>
        <taxon>core chlorophytes</taxon>
        <taxon>Chlorophyceae</taxon>
        <taxon>CS clade</taxon>
        <taxon>Chlamydomonadales</taxon>
        <taxon>Chlamydomonadaceae</taxon>
        <taxon>Chlamydomonas</taxon>
    </lineage>
</organism>
<feature type="compositionally biased region" description="Basic residues" evidence="8">
    <location>
        <begin position="1"/>
        <end position="18"/>
    </location>
</feature>
<sequence>MVRTKQVARKSSAHKGIKKIPLAAKAPAKPQLAGKSLPGKKVIKQEPAPSGGSDGAPRSNSKKVPIKKSGKLVRRPARKNALRFDDGRGTERKKRRAKKGTVALREIRMFQRSTVNLIPKSPFQRLVREIMMNLPGNRGAEGVWKFKRDALAALQEAAEAYIVALMEDTNAAAIHAKRVTIMPKDMQLALRLRGE</sequence>
<keyword evidence="7" id="KW-0544">Nucleosome core</keyword>
<evidence type="ECO:0000256" key="4">
    <source>
        <dbReference type="ARBA" id="ARBA00022454"/>
    </source>
</evidence>
<dbReference type="CDD" id="cd22911">
    <property type="entry name" value="HFD_H3"/>
    <property type="match status" value="1"/>
</dbReference>
<dbReference type="PANTHER" id="PTHR11426">
    <property type="entry name" value="HISTONE H3"/>
    <property type="match status" value="1"/>
</dbReference>
<dbReference type="Gene3D" id="1.10.20.10">
    <property type="entry name" value="Histone, subunit A"/>
    <property type="match status" value="1"/>
</dbReference>
<evidence type="ECO:0000256" key="8">
    <source>
        <dbReference type="SAM" id="MobiDB-lite"/>
    </source>
</evidence>
<feature type="compositionally biased region" description="Basic residues" evidence="8">
    <location>
        <begin position="60"/>
        <end position="81"/>
    </location>
</feature>
<evidence type="ECO:0000256" key="7">
    <source>
        <dbReference type="ARBA" id="ARBA00023269"/>
    </source>
</evidence>
<evidence type="ECO:0000313" key="10">
    <source>
        <dbReference type="EMBL" id="CAD8693679.1"/>
    </source>
</evidence>
<dbReference type="AlphaFoldDB" id="A0A7S0S3Y9"/>
<dbReference type="EMBL" id="HBFB01031873">
    <property type="protein sequence ID" value="CAD8693679.1"/>
    <property type="molecule type" value="Transcribed_RNA"/>
</dbReference>
<feature type="region of interest" description="Disordered" evidence="8">
    <location>
        <begin position="1"/>
        <end position="99"/>
    </location>
</feature>
<dbReference type="InterPro" id="IPR007125">
    <property type="entry name" value="H2A/H2B/H3"/>
</dbReference>
<dbReference type="PROSITE" id="PS00959">
    <property type="entry name" value="HISTONE_H3_2"/>
    <property type="match status" value="1"/>
</dbReference>
<feature type="compositionally biased region" description="Low complexity" evidence="8">
    <location>
        <begin position="19"/>
        <end position="35"/>
    </location>
</feature>
<evidence type="ECO:0000256" key="3">
    <source>
        <dbReference type="ARBA" id="ARBA00010343"/>
    </source>
</evidence>
<dbReference type="GO" id="GO:0003677">
    <property type="term" value="F:DNA binding"/>
    <property type="evidence" value="ECO:0007669"/>
    <property type="project" value="UniProtKB-KW"/>
</dbReference>
<protein>
    <recommendedName>
        <fullName evidence="9">Core Histone H2A/H2B/H3 domain-containing protein</fullName>
    </recommendedName>
</protein>
<comment type="subcellular location">
    <subcellularLocation>
        <location evidence="2">Chromosome</location>
    </subcellularLocation>
    <subcellularLocation>
        <location evidence="1">Nucleus</location>
    </subcellularLocation>
</comment>
<dbReference type="SUPFAM" id="SSF47113">
    <property type="entry name" value="Histone-fold"/>
    <property type="match status" value="1"/>
</dbReference>
<name>A0A7S0S3Y9_9CHLO</name>
<evidence type="ECO:0000256" key="1">
    <source>
        <dbReference type="ARBA" id="ARBA00004123"/>
    </source>
</evidence>
<keyword evidence="5" id="KW-0238">DNA-binding</keyword>
<proteinExistence type="inferred from homology"/>
<evidence type="ECO:0000256" key="5">
    <source>
        <dbReference type="ARBA" id="ARBA00023125"/>
    </source>
</evidence>
<keyword evidence="6" id="KW-0539">Nucleus</keyword>
<accession>A0A7S0S3Y9</accession>
<comment type="similarity">
    <text evidence="3">Belongs to the histone H3 family.</text>
</comment>
<dbReference type="FunFam" id="1.10.20.10:FF:000085">
    <property type="entry name" value="Histone H3.2"/>
    <property type="match status" value="1"/>
</dbReference>
<reference evidence="10" key="1">
    <citation type="submission" date="2021-01" db="EMBL/GenBank/DDBJ databases">
        <authorList>
            <person name="Corre E."/>
            <person name="Pelletier E."/>
            <person name="Niang G."/>
            <person name="Scheremetjew M."/>
            <person name="Finn R."/>
            <person name="Kale V."/>
            <person name="Holt S."/>
            <person name="Cochrane G."/>
            <person name="Meng A."/>
            <person name="Brown T."/>
            <person name="Cohen L."/>
        </authorList>
    </citation>
    <scope>NUCLEOTIDE SEQUENCE</scope>
    <source>
        <strain evidence="10">SAG 11-49</strain>
    </source>
</reference>